<evidence type="ECO:0000313" key="4">
    <source>
        <dbReference type="Proteomes" id="UP001152803"/>
    </source>
</evidence>
<feature type="compositionally biased region" description="Basic and acidic residues" evidence="1">
    <location>
        <begin position="870"/>
        <end position="886"/>
    </location>
</feature>
<feature type="compositionally biased region" description="Low complexity" evidence="1">
    <location>
        <begin position="139"/>
        <end position="164"/>
    </location>
</feature>
<dbReference type="InterPro" id="IPR027907">
    <property type="entry name" value="BTBD8_C"/>
</dbReference>
<accession>A0A9Q1I0I1</accession>
<dbReference type="PANTHER" id="PTHR22427:SF2">
    <property type="entry name" value="BTB_POZ DOMAIN-CONTAINING PROTEIN 8"/>
    <property type="match status" value="1"/>
</dbReference>
<gene>
    <name evidence="3" type="ORF">COCON_G00089220</name>
</gene>
<feature type="compositionally biased region" description="Basic and acidic residues" evidence="1">
    <location>
        <begin position="371"/>
        <end position="389"/>
    </location>
</feature>
<feature type="compositionally biased region" description="Basic and acidic residues" evidence="1">
    <location>
        <begin position="33"/>
        <end position="45"/>
    </location>
</feature>
<dbReference type="PANTHER" id="PTHR22427">
    <property type="entry name" value="GH15728P"/>
    <property type="match status" value="1"/>
</dbReference>
<feature type="compositionally biased region" description="Polar residues" evidence="1">
    <location>
        <begin position="121"/>
        <end position="137"/>
    </location>
</feature>
<sequence>MKSDGLGGPGQTAGAGKGASNKPGEGEAAVAKNAKDKAKAAKPGERGTPSKTRSGVRDKPEVNGVAKAEAPGAARENAGAAGTMNGIRGSPSAKDRKPAPGTRPKAPPGNAAPPKPAKLPRSSSGKDSTPTLESSGAQPPLSASTSGSASPENSSSSPRNSTPGHRQKTAAKALTTRSPGVKGISKPDPSKTNSTASKTNMKDASKAKPPTTGRHVTGTAGPRTDLRGRSTPTNGSGENHAVSARKPASPRKEDSKESPKAATGDKTASEATKKKVVKATPATGAETKTSTKPTKAVLGSPKPSPPTGGKSTLKQKSTPESPTAKGSPKSAGLEKQPSAGLKKQGTKTKESTQKVSASKSTAEPELAAPEHAPEVRSKGGTEGLEHAGKAGEAAPSSQSTSLHGPDKDGATVPIQEEKAHPVPNPLADAQPSVPSPGPAQTNGLTESPACVDSSRPAEATARKQTPGSVIPPRLCTSHGLGSPNSPKDTYPLSTPGSQEGSETPLEDSWSGPHPQVSPESETGSAATTSSDDIKPRSEDYDAGGSQDDDGSNDRGVSKCGTVLCHDFLGRSSSDTSTPEELKMYDAGLRAELRLRARDMADPFHGHSTSDEEVTCRRPRSWLHREEAPVQEDAGEEENTVTVKNVPNHQLFSSDEEEEEEEETEDERSEVEIPEEAPPPPADPSPHQFQGIVNLAFEDIAEQDNDLQAYKSASNFRRSVLLSVDECEELGCEEGGAQTPPRQPDDPLAPCDVFDSNPRNTAAPQQDSLPCPGAQDQSSETLNNSTVSRDAKDAHTEKCRKEHATVLTDVHWSAREVAKNSELSGVTSTNQFLDHNTSDLRPQERPSHLDLQHTEQYPEGGPLRNAQADPADGRKKDFHLDLHEHQLTGRCPTSSAHTASSPAGDCDDCDRLDQTCTYDRRPSSTLCPIYETDKGERLERSSDADRCALRREEQPPKEREAEADADADADDSEDEDSQFAERDWTLLRQLLSDQESSLGITNCVPEDLNLAQYLIKQTLALSRDFLQTEGDSSLEKETFKRWAELISPLDDSGTSITVTSYSPEDAASPQGEWTIVELETHH</sequence>
<evidence type="ECO:0000259" key="2">
    <source>
        <dbReference type="Pfam" id="PF15363"/>
    </source>
</evidence>
<proteinExistence type="predicted"/>
<evidence type="ECO:0000313" key="3">
    <source>
        <dbReference type="EMBL" id="KAJ8274297.1"/>
    </source>
</evidence>
<dbReference type="Proteomes" id="UP001152803">
    <property type="component" value="Unassembled WGS sequence"/>
</dbReference>
<feature type="compositionally biased region" description="Polar residues" evidence="1">
    <location>
        <begin position="774"/>
        <end position="787"/>
    </location>
</feature>
<dbReference type="OrthoDB" id="409642at2759"/>
<feature type="region of interest" description="Disordered" evidence="1">
    <location>
        <begin position="817"/>
        <end position="905"/>
    </location>
</feature>
<feature type="compositionally biased region" description="Low complexity" evidence="1">
    <location>
        <begin position="891"/>
        <end position="902"/>
    </location>
</feature>
<feature type="compositionally biased region" description="Pro residues" evidence="1">
    <location>
        <begin position="105"/>
        <end position="117"/>
    </location>
</feature>
<feature type="compositionally biased region" description="Low complexity" evidence="1">
    <location>
        <begin position="517"/>
        <end position="530"/>
    </location>
</feature>
<keyword evidence="4" id="KW-1185">Reference proteome</keyword>
<feature type="compositionally biased region" description="Acidic residues" evidence="1">
    <location>
        <begin position="962"/>
        <end position="977"/>
    </location>
</feature>
<feature type="compositionally biased region" description="Polar residues" evidence="1">
    <location>
        <begin position="756"/>
        <end position="767"/>
    </location>
</feature>
<feature type="compositionally biased region" description="Polar residues" evidence="1">
    <location>
        <begin position="190"/>
        <end position="199"/>
    </location>
</feature>
<feature type="region of interest" description="Disordered" evidence="1">
    <location>
        <begin position="1"/>
        <end position="559"/>
    </location>
</feature>
<evidence type="ECO:0000256" key="1">
    <source>
        <dbReference type="SAM" id="MobiDB-lite"/>
    </source>
</evidence>
<feature type="compositionally biased region" description="Basic and acidic residues" evidence="1">
    <location>
        <begin position="835"/>
        <end position="852"/>
    </location>
</feature>
<feature type="compositionally biased region" description="Polar residues" evidence="1">
    <location>
        <begin position="482"/>
        <end position="501"/>
    </location>
</feature>
<feature type="domain" description="BTB/POZ" evidence="2">
    <location>
        <begin position="1036"/>
        <end position="1081"/>
    </location>
</feature>
<dbReference type="AlphaFoldDB" id="A0A9Q1I0I1"/>
<feature type="compositionally biased region" description="Low complexity" evidence="1">
    <location>
        <begin position="64"/>
        <end position="82"/>
    </location>
</feature>
<feature type="region of interest" description="Disordered" evidence="1">
    <location>
        <begin position="601"/>
        <end position="696"/>
    </location>
</feature>
<feature type="compositionally biased region" description="Acidic residues" evidence="1">
    <location>
        <begin position="653"/>
        <end position="674"/>
    </location>
</feature>
<feature type="compositionally biased region" description="Polar residues" evidence="1">
    <location>
        <begin position="639"/>
        <end position="652"/>
    </location>
</feature>
<feature type="compositionally biased region" description="Basic and acidic residues" evidence="1">
    <location>
        <begin position="404"/>
        <end position="420"/>
    </location>
</feature>
<feature type="compositionally biased region" description="Basic and acidic residues" evidence="1">
    <location>
        <begin position="788"/>
        <end position="799"/>
    </location>
</feature>
<feature type="compositionally biased region" description="Basic and acidic residues" evidence="1">
    <location>
        <begin position="601"/>
        <end position="615"/>
    </location>
</feature>
<feature type="compositionally biased region" description="Basic and acidic residues" evidence="1">
    <location>
        <begin position="937"/>
        <end position="961"/>
    </location>
</feature>
<reference evidence="3" key="1">
    <citation type="journal article" date="2023" name="Science">
        <title>Genome structures resolve the early diversification of teleost fishes.</title>
        <authorList>
            <person name="Parey E."/>
            <person name="Louis A."/>
            <person name="Montfort J."/>
            <person name="Bouchez O."/>
            <person name="Roques C."/>
            <person name="Iampietro C."/>
            <person name="Lluch J."/>
            <person name="Castinel A."/>
            <person name="Donnadieu C."/>
            <person name="Desvignes T."/>
            <person name="Floi Bucao C."/>
            <person name="Jouanno E."/>
            <person name="Wen M."/>
            <person name="Mejri S."/>
            <person name="Dirks R."/>
            <person name="Jansen H."/>
            <person name="Henkel C."/>
            <person name="Chen W.J."/>
            <person name="Zahm M."/>
            <person name="Cabau C."/>
            <person name="Klopp C."/>
            <person name="Thompson A.W."/>
            <person name="Robinson-Rechavi M."/>
            <person name="Braasch I."/>
            <person name="Lecointre G."/>
            <person name="Bobe J."/>
            <person name="Postlethwait J.H."/>
            <person name="Berthelot C."/>
            <person name="Roest Crollius H."/>
            <person name="Guiguen Y."/>
        </authorList>
    </citation>
    <scope>NUCLEOTIDE SEQUENCE</scope>
    <source>
        <strain evidence="3">Concon-B</strain>
    </source>
</reference>
<feature type="region of interest" description="Disordered" evidence="1">
    <location>
        <begin position="937"/>
        <end position="978"/>
    </location>
</feature>
<organism evidence="3 4">
    <name type="scientific">Conger conger</name>
    <name type="common">Conger eel</name>
    <name type="synonym">Muraena conger</name>
    <dbReference type="NCBI Taxonomy" id="82655"/>
    <lineage>
        <taxon>Eukaryota</taxon>
        <taxon>Metazoa</taxon>
        <taxon>Chordata</taxon>
        <taxon>Craniata</taxon>
        <taxon>Vertebrata</taxon>
        <taxon>Euteleostomi</taxon>
        <taxon>Actinopterygii</taxon>
        <taxon>Neopterygii</taxon>
        <taxon>Teleostei</taxon>
        <taxon>Anguilliformes</taxon>
        <taxon>Congridae</taxon>
        <taxon>Conger</taxon>
    </lineage>
</organism>
<feature type="compositionally biased region" description="Polar residues" evidence="1">
    <location>
        <begin position="820"/>
        <end position="834"/>
    </location>
</feature>
<dbReference type="EMBL" id="JAFJMO010000006">
    <property type="protein sequence ID" value="KAJ8274297.1"/>
    <property type="molecule type" value="Genomic_DNA"/>
</dbReference>
<dbReference type="Pfam" id="PF15363">
    <property type="entry name" value="BTBD8_C"/>
    <property type="match status" value="1"/>
</dbReference>
<name>A0A9Q1I0I1_CONCO</name>
<feature type="compositionally biased region" description="Basic and acidic residues" evidence="1">
    <location>
        <begin position="250"/>
        <end position="259"/>
    </location>
</feature>
<feature type="compositionally biased region" description="Gly residues" evidence="1">
    <location>
        <begin position="1"/>
        <end position="17"/>
    </location>
</feature>
<protein>
    <recommendedName>
        <fullName evidence="2">BTB/POZ domain-containing protein</fullName>
    </recommendedName>
</protein>
<feature type="region of interest" description="Disordered" evidence="1">
    <location>
        <begin position="731"/>
        <end position="799"/>
    </location>
</feature>
<comment type="caution">
    <text evidence="3">The sequence shown here is derived from an EMBL/GenBank/DDBJ whole genome shotgun (WGS) entry which is preliminary data.</text>
</comment>
<feature type="compositionally biased region" description="Acidic residues" evidence="1">
    <location>
        <begin position="628"/>
        <end position="638"/>
    </location>
</feature>